<protein>
    <recommendedName>
        <fullName evidence="1">DUF58 domain-containing protein</fullName>
    </recommendedName>
</protein>
<proteinExistence type="predicted"/>
<name>A0A3B0Y1P7_9ZZZZ</name>
<evidence type="ECO:0000259" key="1">
    <source>
        <dbReference type="Pfam" id="PF01882"/>
    </source>
</evidence>
<dbReference type="Pfam" id="PF01882">
    <property type="entry name" value="DUF58"/>
    <property type="match status" value="1"/>
</dbReference>
<sequence>MKLADAFLSVIRKGWHKLDLAPAVQVETATDPALNPSTRVTLDELIQLRQQARSLGLGHARIARAQLSGNHASRFRGRGMDYQESRIYQAGDDIRSMDWRVTARTGRPHTKLYQEERERPVVVCVDLNPGMFFASRGALKSVVAARAASLIGWAAAAHGDRIGALLFNGEHHELPPRGGKHGVLRLIRQLVAQSNPLENLNQAPHPQGLNPALARLRRVSRPGSLIFLLSDFYGIDDETGNHLMRLRQHNDVVAIQIVDTLELAAPPPARYGVTDGQQVGILDTRSAAVQKTYRDFFNQHHQTLRDLMRSWAIPLLQLPTDADIAAVLRRGFTPTPINMAKEVAA</sequence>
<dbReference type="InterPro" id="IPR036465">
    <property type="entry name" value="vWFA_dom_sf"/>
</dbReference>
<dbReference type="AlphaFoldDB" id="A0A3B0Y1P7"/>
<feature type="domain" description="DUF58" evidence="1">
    <location>
        <begin position="84"/>
        <end position="300"/>
    </location>
</feature>
<organism evidence="2">
    <name type="scientific">hydrothermal vent metagenome</name>
    <dbReference type="NCBI Taxonomy" id="652676"/>
    <lineage>
        <taxon>unclassified sequences</taxon>
        <taxon>metagenomes</taxon>
        <taxon>ecological metagenomes</taxon>
    </lineage>
</organism>
<accession>A0A3B0Y1P7</accession>
<reference evidence="2" key="1">
    <citation type="submission" date="2018-06" db="EMBL/GenBank/DDBJ databases">
        <authorList>
            <person name="Zhirakovskaya E."/>
        </authorList>
    </citation>
    <scope>NUCLEOTIDE SEQUENCE</scope>
</reference>
<dbReference type="PANTHER" id="PTHR33608">
    <property type="entry name" value="BLL2464 PROTEIN"/>
    <property type="match status" value="1"/>
</dbReference>
<gene>
    <name evidence="2" type="ORF">MNBD_GAMMA15-2031</name>
</gene>
<evidence type="ECO:0000313" key="2">
    <source>
        <dbReference type="EMBL" id="VAW74578.1"/>
    </source>
</evidence>
<dbReference type="EMBL" id="UOFN01000036">
    <property type="protein sequence ID" value="VAW74578.1"/>
    <property type="molecule type" value="Genomic_DNA"/>
</dbReference>
<dbReference type="SUPFAM" id="SSF53300">
    <property type="entry name" value="vWA-like"/>
    <property type="match status" value="1"/>
</dbReference>
<dbReference type="InterPro" id="IPR002881">
    <property type="entry name" value="DUF58"/>
</dbReference>
<dbReference type="PANTHER" id="PTHR33608:SF12">
    <property type="entry name" value="DUF58 DOMAIN-CONTAINING PROTEIN"/>
    <property type="match status" value="1"/>
</dbReference>